<evidence type="ECO:0000256" key="1">
    <source>
        <dbReference type="SAM" id="MobiDB-lite"/>
    </source>
</evidence>
<feature type="region of interest" description="Disordered" evidence="1">
    <location>
        <begin position="1"/>
        <end position="34"/>
    </location>
</feature>
<feature type="region of interest" description="Disordered" evidence="1">
    <location>
        <begin position="50"/>
        <end position="71"/>
    </location>
</feature>
<proteinExistence type="predicted"/>
<name>A0ABN8I7C2_9NEOP</name>
<reference evidence="2" key="1">
    <citation type="submission" date="2022-03" db="EMBL/GenBank/DDBJ databases">
        <authorList>
            <person name="Martin H S."/>
        </authorList>
    </citation>
    <scope>NUCLEOTIDE SEQUENCE</scope>
</reference>
<organism evidence="2 3">
    <name type="scientific">Iphiclides podalirius</name>
    <name type="common">scarce swallowtail</name>
    <dbReference type="NCBI Taxonomy" id="110791"/>
    <lineage>
        <taxon>Eukaryota</taxon>
        <taxon>Metazoa</taxon>
        <taxon>Ecdysozoa</taxon>
        <taxon>Arthropoda</taxon>
        <taxon>Hexapoda</taxon>
        <taxon>Insecta</taxon>
        <taxon>Pterygota</taxon>
        <taxon>Neoptera</taxon>
        <taxon>Endopterygota</taxon>
        <taxon>Lepidoptera</taxon>
        <taxon>Glossata</taxon>
        <taxon>Ditrysia</taxon>
        <taxon>Papilionoidea</taxon>
        <taxon>Papilionidae</taxon>
        <taxon>Papilioninae</taxon>
        <taxon>Iphiclides</taxon>
    </lineage>
</organism>
<dbReference type="EMBL" id="OW152814">
    <property type="protein sequence ID" value="CAH2049999.1"/>
    <property type="molecule type" value="Genomic_DNA"/>
</dbReference>
<evidence type="ECO:0000313" key="2">
    <source>
        <dbReference type="EMBL" id="CAH2049999.1"/>
    </source>
</evidence>
<evidence type="ECO:0000313" key="3">
    <source>
        <dbReference type="Proteomes" id="UP000837857"/>
    </source>
</evidence>
<accession>A0ABN8I7C2</accession>
<feature type="non-terminal residue" evidence="2">
    <location>
        <position position="95"/>
    </location>
</feature>
<dbReference type="Proteomes" id="UP000837857">
    <property type="component" value="Chromosome 2"/>
</dbReference>
<keyword evidence="3" id="KW-1185">Reference proteome</keyword>
<gene>
    <name evidence="2" type="ORF">IPOD504_LOCUS7163</name>
</gene>
<protein>
    <submittedName>
        <fullName evidence="2">Uncharacterized protein</fullName>
    </submittedName>
</protein>
<sequence length="95" mass="10222">MQAEPPGKAGANKKSMRRIGRDRPIAPPNRIRDNFPVVSGDAQIAFPALGGARQNGRSNSAHVTPKLNDGIDYNTQRRTMAVTVVRAIAASDSLR</sequence>